<dbReference type="EMBL" id="CP053015">
    <property type="protein sequence ID" value="QJQ31975.1"/>
    <property type="molecule type" value="Genomic_DNA"/>
</dbReference>
<evidence type="ECO:0000313" key="2">
    <source>
        <dbReference type="EMBL" id="QJQ31975.1"/>
    </source>
</evidence>
<keyword evidence="1" id="KW-1133">Transmembrane helix</keyword>
<keyword evidence="1" id="KW-0472">Membrane</keyword>
<organism evidence="2 3">
    <name type="scientific">Sphingomonas lacunae</name>
    <dbReference type="NCBI Taxonomy" id="2698828"/>
    <lineage>
        <taxon>Bacteria</taxon>
        <taxon>Pseudomonadati</taxon>
        <taxon>Pseudomonadota</taxon>
        <taxon>Alphaproteobacteria</taxon>
        <taxon>Sphingomonadales</taxon>
        <taxon>Sphingomonadaceae</taxon>
        <taxon>Sphingomonas</taxon>
    </lineage>
</organism>
<dbReference type="RefSeq" id="WP_169944680.1">
    <property type="nucleotide sequence ID" value="NZ_CP053015.1"/>
</dbReference>
<evidence type="ECO:0008006" key="4">
    <source>
        <dbReference type="Google" id="ProtNLM"/>
    </source>
</evidence>
<gene>
    <name evidence="2" type="ORF">GV829_05500</name>
</gene>
<sequence>MTDPSGQPGTSGGANSVNKPTIIAILYISSFLFGITGIVGLVLGYVWRNEVRGSWEESHMTYLIRTFWIGFILSVISVPLMFLLIGFPLLLAAMVQLVVRSVFSLTRAQKQEPMPDPETLLW</sequence>
<keyword evidence="3" id="KW-1185">Reference proteome</keyword>
<proteinExistence type="predicted"/>
<accession>A0A6M4ASD1</accession>
<keyword evidence="1" id="KW-0812">Transmembrane</keyword>
<protein>
    <recommendedName>
        <fullName evidence="4">DUF4870 domain-containing protein</fullName>
    </recommendedName>
</protein>
<name>A0A6M4ASD1_9SPHN</name>
<dbReference type="KEGG" id="slan:GV829_05500"/>
<feature type="transmembrane region" description="Helical" evidence="1">
    <location>
        <begin position="21"/>
        <end position="47"/>
    </location>
</feature>
<feature type="transmembrane region" description="Helical" evidence="1">
    <location>
        <begin position="67"/>
        <end position="99"/>
    </location>
</feature>
<reference evidence="2 3" key="1">
    <citation type="submission" date="2020-01" db="EMBL/GenBank/DDBJ databases">
        <title>Sphingomonas sp. strain CSW-10.</title>
        <authorList>
            <person name="Chen W.-M."/>
        </authorList>
    </citation>
    <scope>NUCLEOTIDE SEQUENCE [LARGE SCALE GENOMIC DNA]</scope>
    <source>
        <strain evidence="2 3">CSW-10</strain>
    </source>
</reference>
<dbReference type="AlphaFoldDB" id="A0A6M4ASD1"/>
<dbReference type="Proteomes" id="UP000503018">
    <property type="component" value="Chromosome"/>
</dbReference>
<evidence type="ECO:0000313" key="3">
    <source>
        <dbReference type="Proteomes" id="UP000503018"/>
    </source>
</evidence>
<evidence type="ECO:0000256" key="1">
    <source>
        <dbReference type="SAM" id="Phobius"/>
    </source>
</evidence>